<keyword evidence="3" id="KW-0813">Transport</keyword>
<feature type="transmembrane region" description="Helical" evidence="10">
    <location>
        <begin position="60"/>
        <end position="81"/>
    </location>
</feature>
<keyword evidence="4 10" id="KW-0633">Potassium transport</keyword>
<dbReference type="NCBIfam" id="TIGR00794">
    <property type="entry name" value="kup"/>
    <property type="match status" value="1"/>
</dbReference>
<evidence type="ECO:0000256" key="1">
    <source>
        <dbReference type="ARBA" id="ARBA00004651"/>
    </source>
</evidence>
<keyword evidence="7 10" id="KW-1133">Transmembrane helix</keyword>
<evidence type="ECO:0000256" key="6">
    <source>
        <dbReference type="ARBA" id="ARBA00022958"/>
    </source>
</evidence>
<organism evidence="14 15">
    <name type="scientific">Arabidopsis arenosa</name>
    <name type="common">Sand rock-cress</name>
    <name type="synonym">Cardaminopsis arenosa</name>
    <dbReference type="NCBI Taxonomy" id="38785"/>
    <lineage>
        <taxon>Eukaryota</taxon>
        <taxon>Viridiplantae</taxon>
        <taxon>Streptophyta</taxon>
        <taxon>Embryophyta</taxon>
        <taxon>Tracheophyta</taxon>
        <taxon>Spermatophyta</taxon>
        <taxon>Magnoliopsida</taxon>
        <taxon>eudicotyledons</taxon>
        <taxon>Gunneridae</taxon>
        <taxon>Pentapetalae</taxon>
        <taxon>rosids</taxon>
        <taxon>malvids</taxon>
        <taxon>Brassicales</taxon>
        <taxon>Brassicaceae</taxon>
        <taxon>Camelineae</taxon>
        <taxon>Arabidopsis</taxon>
    </lineage>
</organism>
<feature type="transmembrane region" description="Helical" evidence="10">
    <location>
        <begin position="484"/>
        <end position="504"/>
    </location>
</feature>
<feature type="region of interest" description="Disordered" evidence="11">
    <location>
        <begin position="665"/>
        <end position="694"/>
    </location>
</feature>
<feature type="transmembrane region" description="Helical" evidence="10">
    <location>
        <begin position="303"/>
        <end position="326"/>
    </location>
</feature>
<dbReference type="InterPro" id="IPR053951">
    <property type="entry name" value="K_trans_N"/>
</dbReference>
<feature type="transmembrane region" description="Helical" evidence="10">
    <location>
        <begin position="456"/>
        <end position="478"/>
    </location>
</feature>
<evidence type="ECO:0000256" key="7">
    <source>
        <dbReference type="ARBA" id="ARBA00022989"/>
    </source>
</evidence>
<accession>A0A8S1ZNN1</accession>
<dbReference type="Pfam" id="PF02705">
    <property type="entry name" value="K_trans"/>
    <property type="match status" value="1"/>
</dbReference>
<keyword evidence="9 10" id="KW-0472">Membrane</keyword>
<keyword evidence="5 10" id="KW-0812">Transmembrane</keyword>
<dbReference type="PANTHER" id="PTHR30540">
    <property type="entry name" value="OSMOTIC STRESS POTASSIUM TRANSPORTER"/>
    <property type="match status" value="1"/>
</dbReference>
<dbReference type="EMBL" id="LR999452">
    <property type="protein sequence ID" value="CAE5963658.1"/>
    <property type="molecule type" value="Genomic_DNA"/>
</dbReference>
<dbReference type="AlphaFoldDB" id="A0A8S1ZNN1"/>
<dbReference type="GO" id="GO:0015079">
    <property type="term" value="F:potassium ion transmembrane transporter activity"/>
    <property type="evidence" value="ECO:0007669"/>
    <property type="project" value="UniProtKB-UniRule"/>
</dbReference>
<evidence type="ECO:0000256" key="9">
    <source>
        <dbReference type="ARBA" id="ARBA00023136"/>
    </source>
</evidence>
<gene>
    <name evidence="14" type="ORF">AARE701A_LOCUS5076</name>
</gene>
<evidence type="ECO:0000259" key="12">
    <source>
        <dbReference type="Pfam" id="PF02705"/>
    </source>
</evidence>
<feature type="transmembrane region" description="Helical" evidence="10">
    <location>
        <begin position="346"/>
        <end position="373"/>
    </location>
</feature>
<feature type="transmembrane region" description="Helical" evidence="10">
    <location>
        <begin position="394"/>
        <end position="418"/>
    </location>
</feature>
<reference evidence="14" key="1">
    <citation type="submission" date="2021-01" db="EMBL/GenBank/DDBJ databases">
        <authorList>
            <person name="Bezrukov I."/>
        </authorList>
    </citation>
    <scope>NUCLEOTIDE SEQUENCE</scope>
</reference>
<dbReference type="GO" id="GO:0005886">
    <property type="term" value="C:plasma membrane"/>
    <property type="evidence" value="ECO:0007669"/>
    <property type="project" value="UniProtKB-SubCell"/>
</dbReference>
<evidence type="ECO:0000256" key="3">
    <source>
        <dbReference type="ARBA" id="ARBA00022448"/>
    </source>
</evidence>
<feature type="transmembrane region" description="Helical" evidence="10">
    <location>
        <begin position="430"/>
        <end position="449"/>
    </location>
</feature>
<feature type="compositionally biased region" description="Basic residues" evidence="11">
    <location>
        <begin position="683"/>
        <end position="694"/>
    </location>
</feature>
<evidence type="ECO:0000313" key="14">
    <source>
        <dbReference type="EMBL" id="CAE5963658.1"/>
    </source>
</evidence>
<evidence type="ECO:0000256" key="8">
    <source>
        <dbReference type="ARBA" id="ARBA00023065"/>
    </source>
</evidence>
<comment type="function">
    <text evidence="10">Potassium transporter.</text>
</comment>
<evidence type="ECO:0000256" key="11">
    <source>
        <dbReference type="SAM" id="MobiDB-lite"/>
    </source>
</evidence>
<evidence type="ECO:0000256" key="4">
    <source>
        <dbReference type="ARBA" id="ARBA00022538"/>
    </source>
</evidence>
<feature type="transmembrane region" description="Helical" evidence="10">
    <location>
        <begin position="224"/>
        <end position="246"/>
    </location>
</feature>
<feature type="transmembrane region" description="Helical" evidence="10">
    <location>
        <begin position="198"/>
        <end position="217"/>
    </location>
</feature>
<comment type="subcellular location">
    <subcellularLocation>
        <location evidence="1">Cell membrane</location>
        <topology evidence="1">Multi-pass membrane protein</topology>
    </subcellularLocation>
    <subcellularLocation>
        <location evidence="10">Membrane</location>
        <topology evidence="10">Multi-pass membrane protein</topology>
    </subcellularLocation>
</comment>
<feature type="transmembrane region" description="Helical" evidence="10">
    <location>
        <begin position="20"/>
        <end position="40"/>
    </location>
</feature>
<sequence length="783" mass="87247">MEIESGSYQNIAKKESWRTVLTLAYQSLGVVYGDLSISPLYVYKSTFAEDIHHSESNEEIFGVLSFIFWTITLVPLLKYVFIVLRADDNGEGGTFALYSLLCRHARVNSLPSCQLADEQLIEYKTDSIGSSSSMPQTGFAASLKSTLEKHGVLQKILLVLALIGTCMVIGDGVLTPAISVFSAVSGVELSMSKEHHKYIELPAACIILIGLFALQHYGTHRVGFLFAPVILLWLMCISAIGVYNIFHWNPHVYEALSPYYMYKFLKKTQSKGWMSLGGILLCITGSEAMFADLGHFSQLSIKIAFTSLVYPSLILAYMGQAAYLSQHHVIESEYNIGFYVSVPEKLRWPVLVIAILAAVVGSQAIITGTFSIIKQCSALGCFPKVKIVHTSSKIHGQIYIPEINWILMILCLAVTIGFRDTKRLGNASGLAVITVMLVTTCLMSLVIVLCWHKSVLFAIAFVVFFGTIEALYFSASLIKFLEGAWVPIALAFCFLLAMCTWHYGTLKRYEYDVQNKVSVNWLLSLSQTLGIARVRGLGLIHTELVSGVPAIFSHFVTNLPAFHQVLVFLCVKSVPVPHVRPEERFLVGRIGPKEFRIYRCIVRFGYRDVHKDDFEFEGDLVCSIAEFIRTEAATATAAETNGEDEDRMSVVGTCSTYMQGIEDHYESDLDDPNKPGTSEIRSPKPKKKSKSKIKKRVRFVVPETPKIEKETRQELMELTEAREGGVAYIMGNAYMKAKQGSGLVKRLAINIGYEFLRRNTRGPRNMLTSPNASTLEVGMIYHV</sequence>
<evidence type="ECO:0000256" key="2">
    <source>
        <dbReference type="ARBA" id="ARBA00008440"/>
    </source>
</evidence>
<feature type="domain" description="K+ potassium transporter integral membrane" evidence="12">
    <location>
        <begin position="23"/>
        <end position="523"/>
    </location>
</feature>
<feature type="transmembrane region" description="Helical" evidence="10">
    <location>
        <begin position="156"/>
        <end position="178"/>
    </location>
</feature>
<feature type="transmembrane region" description="Helical" evidence="10">
    <location>
        <begin position="272"/>
        <end position="291"/>
    </location>
</feature>
<dbReference type="InterPro" id="IPR053952">
    <property type="entry name" value="K_trans_C"/>
</dbReference>
<dbReference type="PANTHER" id="PTHR30540:SF98">
    <property type="entry name" value="POTASSIUM TRANSPORTER 6"/>
    <property type="match status" value="1"/>
</dbReference>
<name>A0A8S1ZNN1_ARAAE</name>
<dbReference type="Proteomes" id="UP000682877">
    <property type="component" value="Chromosome 2"/>
</dbReference>
<protein>
    <recommendedName>
        <fullName evidence="10">Potassium transporter</fullName>
    </recommendedName>
</protein>
<dbReference type="Pfam" id="PF22776">
    <property type="entry name" value="K_trans_C"/>
    <property type="match status" value="1"/>
</dbReference>
<evidence type="ECO:0000259" key="13">
    <source>
        <dbReference type="Pfam" id="PF22776"/>
    </source>
</evidence>
<keyword evidence="6 10" id="KW-0630">Potassium</keyword>
<evidence type="ECO:0000256" key="10">
    <source>
        <dbReference type="RuleBase" id="RU321113"/>
    </source>
</evidence>
<evidence type="ECO:0000256" key="5">
    <source>
        <dbReference type="ARBA" id="ARBA00022692"/>
    </source>
</evidence>
<keyword evidence="15" id="KW-1185">Reference proteome</keyword>
<keyword evidence="8 10" id="KW-0406">Ion transport</keyword>
<dbReference type="InterPro" id="IPR003855">
    <property type="entry name" value="K+_transporter"/>
</dbReference>
<feature type="domain" description="K+ potassium transporter C-terminal" evidence="13">
    <location>
        <begin position="536"/>
        <end position="610"/>
    </location>
</feature>
<evidence type="ECO:0000313" key="15">
    <source>
        <dbReference type="Proteomes" id="UP000682877"/>
    </source>
</evidence>
<proteinExistence type="inferred from homology"/>
<comment type="similarity">
    <text evidence="2 10">Belongs to the HAK/KUP transporter (TC 2.A.72.3) family.</text>
</comment>